<evidence type="ECO:0000256" key="3">
    <source>
        <dbReference type="ARBA" id="ARBA00022827"/>
    </source>
</evidence>
<evidence type="ECO:0000313" key="7">
    <source>
        <dbReference type="EMBL" id="QGU06820.1"/>
    </source>
</evidence>
<keyword evidence="5" id="KW-0503">Monooxygenase</keyword>
<dbReference type="SUPFAM" id="SSF51905">
    <property type="entry name" value="FAD/NAD(P)-binding domain"/>
    <property type="match status" value="1"/>
</dbReference>
<keyword evidence="4 7" id="KW-0560">Oxidoreductase</keyword>
<evidence type="ECO:0000259" key="6">
    <source>
        <dbReference type="Pfam" id="PF01494"/>
    </source>
</evidence>
<feature type="domain" description="FAD-binding" evidence="6">
    <location>
        <begin position="17"/>
        <end position="345"/>
    </location>
</feature>
<accession>A0A6B8W9Z6</accession>
<dbReference type="Pfam" id="PF01494">
    <property type="entry name" value="FAD_binding_3"/>
    <property type="match status" value="1"/>
</dbReference>
<dbReference type="RefSeq" id="WP_156230394.1">
    <property type="nucleotide sequence ID" value="NZ_CP046455.1"/>
</dbReference>
<dbReference type="PANTHER" id="PTHR13789">
    <property type="entry name" value="MONOOXYGENASE"/>
    <property type="match status" value="1"/>
</dbReference>
<keyword evidence="8" id="KW-1185">Reference proteome</keyword>
<reference evidence="7 8" key="1">
    <citation type="submission" date="2019-11" db="EMBL/GenBank/DDBJ databases">
        <title>Complete genome sequence of Corynebacterium kalinowskii 1959, a novel Corynebacterium species isolated from soil of a small paddock in Vilsendorf, Germany.</title>
        <authorList>
            <person name="Schaffert L."/>
            <person name="Ruwe M."/>
            <person name="Milse J."/>
            <person name="Hanuschka K."/>
            <person name="Ortseifen V."/>
            <person name="Droste J."/>
            <person name="Brandt D."/>
            <person name="Schlueter L."/>
            <person name="Kutter Y."/>
            <person name="Vinke S."/>
            <person name="Viehoefer P."/>
            <person name="Jacob L."/>
            <person name="Luebke N.-C."/>
            <person name="Schulte-Berndt E."/>
            <person name="Hain C."/>
            <person name="Linder M."/>
            <person name="Schmidt P."/>
            <person name="Wollenschlaeger L."/>
            <person name="Luttermann T."/>
            <person name="Thieme E."/>
            <person name="Hassa J."/>
            <person name="Haak M."/>
            <person name="Wittchen M."/>
            <person name="Mentz A."/>
            <person name="Persicke M."/>
            <person name="Busche T."/>
            <person name="Ruckert C."/>
        </authorList>
    </citation>
    <scope>NUCLEOTIDE SEQUENCE [LARGE SCALE GENOMIC DNA]</scope>
    <source>
        <strain evidence="7 8">2039</strain>
    </source>
</reference>
<comment type="cofactor">
    <cofactor evidence="1">
        <name>FAD</name>
        <dbReference type="ChEBI" id="CHEBI:57692"/>
    </cofactor>
</comment>
<keyword evidence="2" id="KW-0285">Flavoprotein</keyword>
<evidence type="ECO:0000256" key="5">
    <source>
        <dbReference type="ARBA" id="ARBA00023033"/>
    </source>
</evidence>
<dbReference type="Gene3D" id="3.50.50.60">
    <property type="entry name" value="FAD/NAD(P)-binding domain"/>
    <property type="match status" value="1"/>
</dbReference>
<dbReference type="AlphaFoldDB" id="A0A6B8W9Z6"/>
<dbReference type="InterPro" id="IPR050493">
    <property type="entry name" value="FAD-dep_Monooxygenase_BioMet"/>
</dbReference>
<dbReference type="PANTHER" id="PTHR13789:SF318">
    <property type="entry name" value="GERANYLGERANYL DIPHOSPHATE REDUCTASE"/>
    <property type="match status" value="1"/>
</dbReference>
<keyword evidence="3" id="KW-0274">FAD</keyword>
<evidence type="ECO:0000256" key="4">
    <source>
        <dbReference type="ARBA" id="ARBA00023002"/>
    </source>
</evidence>
<protein>
    <submittedName>
        <fullName evidence="7">3-hydroxybenzoate 6-hydroxylase</fullName>
        <ecNumber evidence="7">1.14.13.24</ecNumber>
    </submittedName>
</protein>
<dbReference type="InterPro" id="IPR002938">
    <property type="entry name" value="FAD-bd"/>
</dbReference>
<dbReference type="EC" id="1.14.13.24" evidence="7"/>
<sequence length="464" mass="52036">MSLTSLPNSEDLKGQKIIISGGGIGGASGALALAQRGAEVTLYERAPEFKEVGAGLQIGPHGVKMLEKWGLKERVFAAGYLPKEMQFRDAITTETILTMDFGEEFKEHYGAPYLVIHRSDLLAILVEAAQEAGATLVNGIHVHDAVKDDEGVTVEIEHREGEDNSGKGKREFVRADLLVAFDGTHSAFRKKIAQDEPVPSAYVAYRGTSPLAEDEAMKDLNAVVGYIGPRCHFIQYPLRGGELLNQVAVFQSPRYLDSLVSGDEVPEDWGNNEEFKNAFDHTNEFIQSRLGRMWLNTWWQMADREPLQDWVVNDRIIVMGDAAHPPLQYLASGAVMAMEDSECLALYASQAAAQGELNWGEVLRDVSAERAPRCARIQTTGRFWGELWHVDGISRLIRNETFRAAEGTGWFKYADWLWDYDADRREYLKDPSKGDLPAELQEWEYNIHKISRQRDSKETDELTV</sequence>
<dbReference type="PRINTS" id="PR00420">
    <property type="entry name" value="RNGMNOXGNASE"/>
</dbReference>
<dbReference type="Proteomes" id="UP000424462">
    <property type="component" value="Chromosome"/>
</dbReference>
<organism evidence="7 8">
    <name type="scientific">Corynebacterium occultum</name>
    <dbReference type="NCBI Taxonomy" id="2675219"/>
    <lineage>
        <taxon>Bacteria</taxon>
        <taxon>Bacillati</taxon>
        <taxon>Actinomycetota</taxon>
        <taxon>Actinomycetes</taxon>
        <taxon>Mycobacteriales</taxon>
        <taxon>Corynebacteriaceae</taxon>
        <taxon>Corynebacterium</taxon>
    </lineage>
</organism>
<dbReference type="SUPFAM" id="SSF54373">
    <property type="entry name" value="FAD-linked reductases, C-terminal domain"/>
    <property type="match status" value="1"/>
</dbReference>
<evidence type="ECO:0000313" key="8">
    <source>
        <dbReference type="Proteomes" id="UP000424462"/>
    </source>
</evidence>
<evidence type="ECO:0000256" key="2">
    <source>
        <dbReference type="ARBA" id="ARBA00022630"/>
    </source>
</evidence>
<dbReference type="InterPro" id="IPR036188">
    <property type="entry name" value="FAD/NAD-bd_sf"/>
</dbReference>
<dbReference type="GO" id="GO:0018669">
    <property type="term" value="F:3-hydroxybenzoate 6-monooxygenase activity"/>
    <property type="evidence" value="ECO:0007669"/>
    <property type="project" value="UniProtKB-EC"/>
</dbReference>
<dbReference type="EMBL" id="CP046455">
    <property type="protein sequence ID" value="QGU06820.1"/>
    <property type="molecule type" value="Genomic_DNA"/>
</dbReference>
<name>A0A6B8W9Z6_9CORY</name>
<gene>
    <name evidence="7" type="ORF">COCCU_04360</name>
</gene>
<evidence type="ECO:0000256" key="1">
    <source>
        <dbReference type="ARBA" id="ARBA00001974"/>
    </source>
</evidence>
<proteinExistence type="predicted"/>
<dbReference type="KEGG" id="cok:COCCU_04360"/>
<dbReference type="GO" id="GO:0071949">
    <property type="term" value="F:FAD binding"/>
    <property type="evidence" value="ECO:0007669"/>
    <property type="project" value="InterPro"/>
</dbReference>